<reference evidence="8 9" key="1">
    <citation type="journal article" date="2009" name="Appl. Environ. Microbiol.">
        <title>Genomic analysis of 'Elusimicrobium minutum,' the first cultivated representative of the phylum 'Elusimicrobia' (formerly termite group 1).</title>
        <authorList>
            <person name="Herlemann D.P.R."/>
            <person name="Geissinger O."/>
            <person name="Ikeda-Ohtsubo W."/>
            <person name="Kunin V."/>
            <person name="Sun H."/>
            <person name="Lapidus A."/>
            <person name="Hugenholtz P."/>
            <person name="Brune A."/>
        </authorList>
    </citation>
    <scope>NUCLEOTIDE SEQUENCE [LARGE SCALE GENOMIC DNA]</scope>
    <source>
        <strain evidence="8 9">Pei191</strain>
    </source>
</reference>
<dbReference type="EMBL" id="CP001055">
    <property type="protein sequence ID" value="ACC98867.1"/>
    <property type="molecule type" value="Genomic_DNA"/>
</dbReference>
<dbReference type="CDD" id="cd01171">
    <property type="entry name" value="YXKO-related"/>
    <property type="match status" value="1"/>
</dbReference>
<sequence>MKIINKEIAKAFLPKRPADSNKGTFGKALCVCGSENMMGAAVLAVKAALSAGVGYAVAAVPEKEKDVIFTSVPEAVVLPVGDKEEIASFVLKNKIDLVLAGPGLGKEKASAYIPFLLNDLKLPFVLDGDGLNALTRADAQAFKTPCVFTPHPLEAARLLCLKEPPCEKERENAAKEISRRYNCVCVLKGKETVIVYNNEVFINTTGSDSLAKAGTGDVLAGIITGFWAQEGKQNGFSFGSALRAAVCGVYIHGLAGEDAALDISSYSVLASDLNKYIGRAIKKTLNN</sequence>
<comment type="similarity">
    <text evidence="6">Belongs to the NnrD/CARKD family.</text>
</comment>
<dbReference type="PANTHER" id="PTHR12592">
    <property type="entry name" value="ATP-DEPENDENT (S)-NAD(P)H-HYDRATE DEHYDRATASE FAMILY MEMBER"/>
    <property type="match status" value="1"/>
</dbReference>
<comment type="function">
    <text evidence="6">Catalyzes the dehydration of the S-form of NAD(P)HX at the expense of ADP, which is converted to AMP. Together with NAD(P)HX epimerase, which catalyzes the epimerization of the S- and R-forms, the enzyme allows the repair of both epimers of NAD(P)HX, a damaged form of NAD(P)H that is a result of enzymatic or heat-dependent hydration.</text>
</comment>
<comment type="subunit">
    <text evidence="6">Homotetramer.</text>
</comment>
<dbReference type="STRING" id="445932.Emin_1317"/>
<dbReference type="SUPFAM" id="SSF53613">
    <property type="entry name" value="Ribokinase-like"/>
    <property type="match status" value="1"/>
</dbReference>
<dbReference type="PROSITE" id="PS01050">
    <property type="entry name" value="YJEF_C_2"/>
    <property type="match status" value="1"/>
</dbReference>
<evidence type="ECO:0000256" key="1">
    <source>
        <dbReference type="ARBA" id="ARBA00022741"/>
    </source>
</evidence>
<dbReference type="OrthoDB" id="9806925at2"/>
<keyword evidence="1 6" id="KW-0547">Nucleotide-binding</keyword>
<dbReference type="InterPro" id="IPR029056">
    <property type="entry name" value="Ribokinase-like"/>
</dbReference>
<gene>
    <name evidence="6" type="primary">nnrD</name>
    <name evidence="8" type="ordered locus">Emin_1317</name>
</gene>
<dbReference type="HOGENOM" id="CLU_024853_2_2_0"/>
<comment type="catalytic activity">
    <reaction evidence="6">
        <text>(6S)-NADPHX + ADP = AMP + phosphate + NADPH + H(+)</text>
        <dbReference type="Rhea" id="RHEA:32235"/>
        <dbReference type="ChEBI" id="CHEBI:15378"/>
        <dbReference type="ChEBI" id="CHEBI:43474"/>
        <dbReference type="ChEBI" id="CHEBI:57783"/>
        <dbReference type="ChEBI" id="CHEBI:64076"/>
        <dbReference type="ChEBI" id="CHEBI:456215"/>
        <dbReference type="ChEBI" id="CHEBI:456216"/>
        <dbReference type="EC" id="4.2.1.136"/>
    </reaction>
</comment>
<dbReference type="GO" id="GO:0005524">
    <property type="term" value="F:ATP binding"/>
    <property type="evidence" value="ECO:0007669"/>
    <property type="project" value="UniProtKB-KW"/>
</dbReference>
<dbReference type="GO" id="GO:0052855">
    <property type="term" value="F:ADP-dependent NAD(P)H-hydrate dehydratase activity"/>
    <property type="evidence" value="ECO:0007669"/>
    <property type="project" value="UniProtKB-UniRule"/>
</dbReference>
<keyword evidence="4 6" id="KW-0520">NAD</keyword>
<dbReference type="Pfam" id="PF01256">
    <property type="entry name" value="Carb_kinase"/>
    <property type="match status" value="1"/>
</dbReference>
<organism evidence="8 9">
    <name type="scientific">Elusimicrobium minutum (strain Pei191)</name>
    <dbReference type="NCBI Taxonomy" id="445932"/>
    <lineage>
        <taxon>Bacteria</taxon>
        <taxon>Pseudomonadati</taxon>
        <taxon>Elusimicrobiota</taxon>
        <taxon>Elusimicrobia</taxon>
        <taxon>Elusimicrobiales</taxon>
        <taxon>Elusimicrobiaceae</taxon>
        <taxon>Elusimicrobium</taxon>
    </lineage>
</organism>
<evidence type="ECO:0000313" key="8">
    <source>
        <dbReference type="EMBL" id="ACC98867.1"/>
    </source>
</evidence>
<dbReference type="KEGG" id="emi:Emin_1317"/>
<keyword evidence="5 6" id="KW-0456">Lyase</keyword>
<feature type="binding site" evidence="6">
    <location>
        <position position="217"/>
    </location>
    <ligand>
        <name>(6S)-NADPHX</name>
        <dbReference type="ChEBI" id="CHEBI:64076"/>
    </ligand>
</feature>
<dbReference type="GO" id="GO:0052856">
    <property type="term" value="F:NAD(P)HX epimerase activity"/>
    <property type="evidence" value="ECO:0007669"/>
    <property type="project" value="TreeGrafter"/>
</dbReference>
<name>B2KEC1_ELUMP</name>
<dbReference type="Proteomes" id="UP000001029">
    <property type="component" value="Chromosome"/>
</dbReference>
<dbReference type="NCBIfam" id="TIGR00196">
    <property type="entry name" value="yjeF_cterm"/>
    <property type="match status" value="1"/>
</dbReference>
<evidence type="ECO:0000259" key="7">
    <source>
        <dbReference type="PROSITE" id="PS51383"/>
    </source>
</evidence>
<dbReference type="InterPro" id="IPR017953">
    <property type="entry name" value="Carbohydrate_kinase_pred_CS"/>
</dbReference>
<dbReference type="RefSeq" id="WP_012415482.1">
    <property type="nucleotide sequence ID" value="NC_010644.1"/>
</dbReference>
<keyword evidence="3 6" id="KW-0521">NADP</keyword>
<evidence type="ECO:0000256" key="2">
    <source>
        <dbReference type="ARBA" id="ARBA00022840"/>
    </source>
</evidence>
<evidence type="ECO:0000256" key="5">
    <source>
        <dbReference type="ARBA" id="ARBA00023239"/>
    </source>
</evidence>
<feature type="binding site" evidence="6">
    <location>
        <position position="216"/>
    </location>
    <ligand>
        <name>AMP</name>
        <dbReference type="ChEBI" id="CHEBI:456215"/>
    </ligand>
</feature>
<dbReference type="GO" id="GO:0016301">
    <property type="term" value="F:kinase activity"/>
    <property type="evidence" value="ECO:0007669"/>
    <property type="project" value="UniProtKB-KW"/>
</dbReference>
<keyword evidence="8" id="KW-0418">Kinase</keyword>
<keyword evidence="9" id="KW-1185">Reference proteome</keyword>
<evidence type="ECO:0000256" key="4">
    <source>
        <dbReference type="ARBA" id="ARBA00023027"/>
    </source>
</evidence>
<protein>
    <recommendedName>
        <fullName evidence="6">ADP-dependent (S)-NAD(P)H-hydrate dehydratase</fullName>
        <ecNumber evidence="6">4.2.1.136</ecNumber>
    </recommendedName>
    <alternativeName>
        <fullName evidence="6">ADP-dependent NAD(P)HX dehydratase</fullName>
    </alternativeName>
</protein>
<feature type="domain" description="YjeF C-terminal" evidence="7">
    <location>
        <begin position="5"/>
        <end position="284"/>
    </location>
</feature>
<feature type="binding site" evidence="6">
    <location>
        <position position="40"/>
    </location>
    <ligand>
        <name>(6S)-NADPHX</name>
        <dbReference type="ChEBI" id="CHEBI:64076"/>
    </ligand>
</feature>
<accession>B2KEC1</accession>
<evidence type="ECO:0000313" key="9">
    <source>
        <dbReference type="Proteomes" id="UP000001029"/>
    </source>
</evidence>
<keyword evidence="8" id="KW-0808">Transferase</keyword>
<dbReference type="EC" id="4.2.1.136" evidence="6"/>
<dbReference type="GO" id="GO:0046496">
    <property type="term" value="P:nicotinamide nucleotide metabolic process"/>
    <property type="evidence" value="ECO:0007669"/>
    <property type="project" value="UniProtKB-UniRule"/>
</dbReference>
<dbReference type="InterPro" id="IPR000631">
    <property type="entry name" value="CARKD"/>
</dbReference>
<keyword evidence="2 6" id="KW-0067">ATP-binding</keyword>
<comment type="cofactor">
    <cofactor evidence="6">
        <name>Mg(2+)</name>
        <dbReference type="ChEBI" id="CHEBI:18420"/>
    </cofactor>
</comment>
<dbReference type="HAMAP" id="MF_01965">
    <property type="entry name" value="NADHX_dehydratase"/>
    <property type="match status" value="1"/>
</dbReference>
<dbReference type="AlphaFoldDB" id="B2KEC1"/>
<dbReference type="PROSITE" id="PS51383">
    <property type="entry name" value="YJEF_C_3"/>
    <property type="match status" value="1"/>
</dbReference>
<feature type="binding site" evidence="6">
    <location>
        <position position="151"/>
    </location>
    <ligand>
        <name>(6S)-NADPHX</name>
        <dbReference type="ChEBI" id="CHEBI:64076"/>
    </ligand>
</feature>
<proteinExistence type="inferred from homology"/>
<evidence type="ECO:0000256" key="3">
    <source>
        <dbReference type="ARBA" id="ARBA00022857"/>
    </source>
</evidence>
<comment type="catalytic activity">
    <reaction evidence="6">
        <text>(6S)-NADHX + ADP = AMP + phosphate + NADH + H(+)</text>
        <dbReference type="Rhea" id="RHEA:32223"/>
        <dbReference type="ChEBI" id="CHEBI:15378"/>
        <dbReference type="ChEBI" id="CHEBI:43474"/>
        <dbReference type="ChEBI" id="CHEBI:57945"/>
        <dbReference type="ChEBI" id="CHEBI:64074"/>
        <dbReference type="ChEBI" id="CHEBI:456215"/>
        <dbReference type="ChEBI" id="CHEBI:456216"/>
        <dbReference type="EC" id="4.2.1.136"/>
    </reaction>
</comment>
<dbReference type="PANTHER" id="PTHR12592:SF0">
    <property type="entry name" value="ATP-DEPENDENT (S)-NAD(P)H-HYDRATE DEHYDRATASE"/>
    <property type="match status" value="1"/>
</dbReference>
<dbReference type="Gene3D" id="3.40.1190.20">
    <property type="match status" value="1"/>
</dbReference>
<feature type="binding site" evidence="6">
    <location>
        <begin position="188"/>
        <end position="192"/>
    </location>
    <ligand>
        <name>AMP</name>
        <dbReference type="ChEBI" id="CHEBI:456215"/>
    </ligand>
</feature>
<dbReference type="GO" id="GO:0110051">
    <property type="term" value="P:metabolite repair"/>
    <property type="evidence" value="ECO:0007669"/>
    <property type="project" value="TreeGrafter"/>
</dbReference>
<evidence type="ECO:0000256" key="6">
    <source>
        <dbReference type="HAMAP-Rule" id="MF_01965"/>
    </source>
</evidence>
<feature type="binding site" evidence="6">
    <location>
        <position position="103"/>
    </location>
    <ligand>
        <name>(6S)-NADPHX</name>
        <dbReference type="ChEBI" id="CHEBI:64076"/>
    </ligand>
</feature>